<feature type="region of interest" description="Disordered" evidence="5">
    <location>
        <begin position="302"/>
        <end position="321"/>
    </location>
</feature>
<sequence length="1121" mass="123870">MIHSHCNCRLGLFFGKMLAALFLLVASSPAATEPDQTVLFYGNSMIERLLEHGELEARLQLASEEDLSIRSLAWTGDEVGNRLRLEGYAKHLKNLLAEWPAQRVVLGYGLNESFAGPAGLEAFRSQYESHLTQLRKSHPDAHFFLLSPIAIEGADEKRQAEVKVYADTIRALTAAEDATFVDLFTPTQSAYQEGEKLTRNGIHLNEKGNALVAGVIAKALGGAATADLNARHLAEVAKAARAKHARVAEVVRPKNGVVYFGVRARPYEYEGEMPRYHRMIELTEAQVHQLAANPELTFAELEKPSLPPMPEGRGKDDGDRTGIIKPPAEAMAEFTVAEDFAVNLFASEEQFPELRNPVQIAFDARGRLWAVTMPSFPHTVPGLTPPDKIVILEDTDEDGQADQLTVFMEGLDALDGVAFHRDGVIISEQPRLWLVRDTDGDDRADSKEELLRGIDVTDSHHGGMIATDPYGDIIFSDGVFHRSQLETPFGVHRGIDATTYRLDTNNGRIVTEWQHTTPNPWKVTHNRWGEIIQMYGDGHVYDGTCLVWMPLGGYLPFRYARIADYGKGSGVTAVSSLNFPDKYQSGVASAALLGRYAVTLTAFEAGSGMLKRTDHLTILQSPNAAFRPADLEFGPDGALYVSDFCSPIIGHAQHPMRDPHWDHDFGRIWRVTYQKKPLQKDWPQIEGESPAALCPLLLHPVNLVRHHARVELRKHGEKAITALDSWLASLGTIPDQAALEALFVLDGLEETRPALLEQLLASDSERFRGAALRTIRLQADRLDNPLQLLAQAKNDAHPRVQIELIDAVAHLRPQFPAAETLLDGLKPLTQEVENTLTYLEVGTEPLKGRSVPVLDVAPASQLRHWLYLGENGTDEGRPLQAGKGKMPALGLFRTFVRSENARNAVIALNHRQVRVTLNDSLVFEQNSLWSGDQQINVRLQEGLNVIEVELLAGRRKTPFPNVYLHDPVGEAVAGVSYPREASFVASAEEKNQQRLAARGKQLRIQAVGDLQFAPTELKATAGESLTLVFENTDPMVHNWVLLQPGTVAEVGALADQLAAQADGLEKEYLPESEAILAASKLLAPHETQEIELQIPSEPGRYPFICTFPGHWRVMQGELVVE</sequence>
<dbReference type="PANTHER" id="PTHR33546:SF1">
    <property type="entry name" value="LARGE, MULTIFUNCTIONAL SECRETED PROTEIN"/>
    <property type="match status" value="1"/>
</dbReference>
<feature type="domain" description="DUF7133" evidence="9">
    <location>
        <begin position="612"/>
        <end position="674"/>
    </location>
</feature>
<feature type="domain" description="Blue (type 1) copper" evidence="7">
    <location>
        <begin position="1008"/>
        <end position="1121"/>
    </location>
</feature>
<feature type="signal peptide" evidence="6">
    <location>
        <begin position="1"/>
        <end position="32"/>
    </location>
</feature>
<dbReference type="InterPro" id="IPR011041">
    <property type="entry name" value="Quinoprot_gluc/sorb_DH_b-prop"/>
</dbReference>
<name>A0A934VKF0_9BACT</name>
<dbReference type="SUPFAM" id="SSF50952">
    <property type="entry name" value="Soluble quinoprotein glucose dehydrogenase"/>
    <property type="match status" value="1"/>
</dbReference>
<dbReference type="RefSeq" id="WP_200391019.1">
    <property type="nucleotide sequence ID" value="NZ_JAENIO010000010.1"/>
</dbReference>
<dbReference type="InterPro" id="IPR011989">
    <property type="entry name" value="ARM-like"/>
</dbReference>
<evidence type="ECO:0000256" key="2">
    <source>
        <dbReference type="ARBA" id="ARBA00022723"/>
    </source>
</evidence>
<dbReference type="Gene3D" id="1.25.10.10">
    <property type="entry name" value="Leucine-rich Repeat Variant"/>
    <property type="match status" value="1"/>
</dbReference>
<feature type="chain" id="PRO_5038014568" evidence="6">
    <location>
        <begin position="33"/>
        <end position="1121"/>
    </location>
</feature>
<dbReference type="GO" id="GO:0005507">
    <property type="term" value="F:copper ion binding"/>
    <property type="evidence" value="ECO:0007669"/>
    <property type="project" value="InterPro"/>
</dbReference>
<evidence type="ECO:0000313" key="11">
    <source>
        <dbReference type="Proteomes" id="UP000604083"/>
    </source>
</evidence>
<dbReference type="InterPro" id="IPR000923">
    <property type="entry name" value="BlueCu_1"/>
</dbReference>
<dbReference type="GO" id="GO:0009055">
    <property type="term" value="F:electron transfer activity"/>
    <property type="evidence" value="ECO:0007669"/>
    <property type="project" value="InterPro"/>
</dbReference>
<dbReference type="Proteomes" id="UP000604083">
    <property type="component" value="Unassembled WGS sequence"/>
</dbReference>
<evidence type="ECO:0000256" key="1">
    <source>
        <dbReference type="ARBA" id="ARBA00022448"/>
    </source>
</evidence>
<dbReference type="SUPFAM" id="SSF52266">
    <property type="entry name" value="SGNH hydrolase"/>
    <property type="match status" value="1"/>
</dbReference>
<keyword evidence="1" id="KW-0813">Transport</keyword>
<comment type="caution">
    <text evidence="10">The sequence shown here is derived from an EMBL/GenBank/DDBJ whole genome shotgun (WGS) entry which is preliminary data.</text>
</comment>
<keyword evidence="6" id="KW-0732">Signal</keyword>
<proteinExistence type="predicted"/>
<dbReference type="InterPro" id="IPR028871">
    <property type="entry name" value="BlueCu_1_BS"/>
</dbReference>
<dbReference type="EMBL" id="JAENIO010000010">
    <property type="protein sequence ID" value="MBK1833584.1"/>
    <property type="molecule type" value="Genomic_DNA"/>
</dbReference>
<dbReference type="SUPFAM" id="SSF48371">
    <property type="entry name" value="ARM repeat"/>
    <property type="match status" value="1"/>
</dbReference>
<evidence type="ECO:0000256" key="3">
    <source>
        <dbReference type="ARBA" id="ARBA00022982"/>
    </source>
</evidence>
<dbReference type="AlphaFoldDB" id="A0A934VKF0"/>
<keyword evidence="2" id="KW-0479">Metal-binding</keyword>
<evidence type="ECO:0000259" key="7">
    <source>
        <dbReference type="Pfam" id="PF00127"/>
    </source>
</evidence>
<dbReference type="InterPro" id="IPR011042">
    <property type="entry name" value="6-blade_b-propeller_TolB-like"/>
</dbReference>
<dbReference type="PANTHER" id="PTHR33546">
    <property type="entry name" value="LARGE, MULTIFUNCTIONAL SECRETED PROTEIN-RELATED"/>
    <property type="match status" value="1"/>
</dbReference>
<dbReference type="GO" id="GO:0016788">
    <property type="term" value="F:hydrolase activity, acting on ester bonds"/>
    <property type="evidence" value="ECO:0007669"/>
    <property type="project" value="UniProtKB-ARBA"/>
</dbReference>
<dbReference type="InterPro" id="IPR016024">
    <property type="entry name" value="ARM-type_fold"/>
</dbReference>
<dbReference type="Pfam" id="PF00127">
    <property type="entry name" value="Copper-bind"/>
    <property type="match status" value="1"/>
</dbReference>
<dbReference type="InterPro" id="IPR055557">
    <property type="entry name" value="DUF7133"/>
</dbReference>
<evidence type="ECO:0000259" key="9">
    <source>
        <dbReference type="Pfam" id="PF23500"/>
    </source>
</evidence>
<dbReference type="Gene3D" id="3.40.50.1110">
    <property type="entry name" value="SGNH hydrolase"/>
    <property type="match status" value="1"/>
</dbReference>
<keyword evidence="11" id="KW-1185">Reference proteome</keyword>
<dbReference type="CDD" id="cd04233">
    <property type="entry name" value="Auracyanin"/>
    <property type="match status" value="1"/>
</dbReference>
<dbReference type="Pfam" id="PF13472">
    <property type="entry name" value="Lipase_GDSL_2"/>
    <property type="match status" value="1"/>
</dbReference>
<dbReference type="SUPFAM" id="SSF49503">
    <property type="entry name" value="Cupredoxins"/>
    <property type="match status" value="1"/>
</dbReference>
<accession>A0A934VKF0</accession>
<dbReference type="InterPro" id="IPR013830">
    <property type="entry name" value="SGNH_hydro"/>
</dbReference>
<feature type="compositionally biased region" description="Basic and acidic residues" evidence="5">
    <location>
        <begin position="312"/>
        <end position="321"/>
    </location>
</feature>
<dbReference type="Gene3D" id="2.60.40.420">
    <property type="entry name" value="Cupredoxins - blue copper proteins"/>
    <property type="match status" value="1"/>
</dbReference>
<feature type="domain" description="SGNH hydrolase-type esterase" evidence="8">
    <location>
        <begin position="60"/>
        <end position="211"/>
    </location>
</feature>
<evidence type="ECO:0000256" key="6">
    <source>
        <dbReference type="SAM" id="SignalP"/>
    </source>
</evidence>
<reference evidence="10" key="1">
    <citation type="submission" date="2021-01" db="EMBL/GenBank/DDBJ databases">
        <title>Modified the classification status of verrucomicrobia.</title>
        <authorList>
            <person name="Feng X."/>
        </authorList>
    </citation>
    <scope>NUCLEOTIDE SEQUENCE</scope>
    <source>
        <strain evidence="10">KCTC 12986</strain>
    </source>
</reference>
<organism evidence="10 11">
    <name type="scientific">Roseibacillus ishigakijimensis</name>
    <dbReference type="NCBI Taxonomy" id="454146"/>
    <lineage>
        <taxon>Bacteria</taxon>
        <taxon>Pseudomonadati</taxon>
        <taxon>Verrucomicrobiota</taxon>
        <taxon>Verrucomicrobiia</taxon>
        <taxon>Verrucomicrobiales</taxon>
        <taxon>Verrucomicrobiaceae</taxon>
        <taxon>Roseibacillus</taxon>
    </lineage>
</organism>
<dbReference type="Pfam" id="PF23500">
    <property type="entry name" value="DUF7133"/>
    <property type="match status" value="2"/>
</dbReference>
<evidence type="ECO:0000259" key="8">
    <source>
        <dbReference type="Pfam" id="PF13472"/>
    </source>
</evidence>
<gene>
    <name evidence="10" type="ORF">JIN78_05870</name>
</gene>
<keyword evidence="4" id="KW-0186">Copper</keyword>
<evidence type="ECO:0000313" key="10">
    <source>
        <dbReference type="EMBL" id="MBK1833584.1"/>
    </source>
</evidence>
<evidence type="ECO:0000256" key="4">
    <source>
        <dbReference type="ARBA" id="ARBA00023008"/>
    </source>
</evidence>
<dbReference type="InterPro" id="IPR008972">
    <property type="entry name" value="Cupredoxin"/>
</dbReference>
<keyword evidence="3" id="KW-0249">Electron transport</keyword>
<dbReference type="PROSITE" id="PS00196">
    <property type="entry name" value="COPPER_BLUE"/>
    <property type="match status" value="1"/>
</dbReference>
<dbReference type="Gene3D" id="2.120.10.30">
    <property type="entry name" value="TolB, C-terminal domain"/>
    <property type="match status" value="1"/>
</dbReference>
<feature type="domain" description="DUF7133" evidence="9">
    <location>
        <begin position="327"/>
        <end position="532"/>
    </location>
</feature>
<dbReference type="InterPro" id="IPR036514">
    <property type="entry name" value="SGNH_hydro_sf"/>
</dbReference>
<protein>
    <submittedName>
        <fullName evidence="10">Cupredoxin domain-containing protein</fullName>
    </submittedName>
</protein>
<evidence type="ECO:0000256" key="5">
    <source>
        <dbReference type="SAM" id="MobiDB-lite"/>
    </source>
</evidence>